<dbReference type="Gene3D" id="3.40.50.300">
    <property type="entry name" value="P-loop containing nucleotide triphosphate hydrolases"/>
    <property type="match status" value="1"/>
</dbReference>
<dbReference type="InterPro" id="IPR027417">
    <property type="entry name" value="P-loop_NTPase"/>
</dbReference>
<dbReference type="EMBL" id="JBHUEL010000010">
    <property type="protein sequence ID" value="MFD1767641.1"/>
    <property type="molecule type" value="Genomic_DNA"/>
</dbReference>
<evidence type="ECO:0000259" key="1">
    <source>
        <dbReference type="SMART" id="SM00382"/>
    </source>
</evidence>
<reference evidence="3" key="1">
    <citation type="journal article" date="2019" name="Int. J. Syst. Evol. Microbiol.">
        <title>The Global Catalogue of Microorganisms (GCM) 10K type strain sequencing project: providing services to taxonomists for standard genome sequencing and annotation.</title>
        <authorList>
            <consortium name="The Broad Institute Genomics Platform"/>
            <consortium name="The Broad Institute Genome Sequencing Center for Infectious Disease"/>
            <person name="Wu L."/>
            <person name="Ma J."/>
        </authorList>
    </citation>
    <scope>NUCLEOTIDE SEQUENCE [LARGE SCALE GENOMIC DNA]</scope>
    <source>
        <strain evidence="3">CGMCC 1.12449</strain>
    </source>
</reference>
<accession>A0ABW4MEZ1</accession>
<dbReference type="SUPFAM" id="SSF52540">
    <property type="entry name" value="P-loop containing nucleoside triphosphate hydrolases"/>
    <property type="match status" value="1"/>
</dbReference>
<dbReference type="NCBIfam" id="TIGR03015">
    <property type="entry name" value="pepcterm_ATPase"/>
    <property type="match status" value="1"/>
</dbReference>
<protein>
    <submittedName>
        <fullName evidence="2">XrtA/PEP-CTERM system-associated ATPase</fullName>
    </submittedName>
</protein>
<gene>
    <name evidence="2" type="ORF">ACFSAG_12405</name>
</gene>
<keyword evidence="3" id="KW-1185">Reference proteome</keyword>
<dbReference type="InterPro" id="IPR017466">
    <property type="entry name" value="XrtA-assoc_ATPase-like"/>
</dbReference>
<dbReference type="Proteomes" id="UP001597215">
    <property type="component" value="Unassembled WGS sequence"/>
</dbReference>
<organism evidence="2 3">
    <name type="scientific">Sphingorhabdus buctiana</name>
    <dbReference type="NCBI Taxonomy" id="1508805"/>
    <lineage>
        <taxon>Bacteria</taxon>
        <taxon>Pseudomonadati</taxon>
        <taxon>Pseudomonadota</taxon>
        <taxon>Alphaproteobacteria</taxon>
        <taxon>Sphingomonadales</taxon>
        <taxon>Sphingomonadaceae</taxon>
        <taxon>Sphingorhabdus</taxon>
    </lineage>
</organism>
<evidence type="ECO:0000313" key="3">
    <source>
        <dbReference type="Proteomes" id="UP001597215"/>
    </source>
</evidence>
<dbReference type="InterPro" id="IPR052026">
    <property type="entry name" value="ExeA_AAA_ATPase_DNA-bind"/>
</dbReference>
<dbReference type="PANTHER" id="PTHR35894:SF5">
    <property type="entry name" value="MU-LIKE PROPHAGE FLUMU DNA TRANSPOSITION PROTEIN B"/>
    <property type="match status" value="1"/>
</dbReference>
<comment type="caution">
    <text evidence="2">The sequence shown here is derived from an EMBL/GenBank/DDBJ whole genome shotgun (WGS) entry which is preliminary data.</text>
</comment>
<feature type="domain" description="AAA+ ATPase" evidence="1">
    <location>
        <begin position="42"/>
        <end position="208"/>
    </location>
</feature>
<dbReference type="PANTHER" id="PTHR35894">
    <property type="entry name" value="GENERAL SECRETION PATHWAY PROTEIN A-RELATED"/>
    <property type="match status" value="1"/>
</dbReference>
<evidence type="ECO:0000313" key="2">
    <source>
        <dbReference type="EMBL" id="MFD1767641.1"/>
    </source>
</evidence>
<dbReference type="InterPro" id="IPR049945">
    <property type="entry name" value="AAA_22"/>
</dbReference>
<name>A0ABW4MEZ1_9SPHN</name>
<dbReference type="InterPro" id="IPR003593">
    <property type="entry name" value="AAA+_ATPase"/>
</dbReference>
<dbReference type="Pfam" id="PF13401">
    <property type="entry name" value="AAA_22"/>
    <property type="match status" value="1"/>
</dbReference>
<dbReference type="RefSeq" id="WP_381515343.1">
    <property type="nucleotide sequence ID" value="NZ_JBHUEL010000010.1"/>
</dbReference>
<sequence>MYDQYYGLSGRPFQLTPDPHYYFESGTHRKALSYLGYGLAQGEGFIVITGEVGSGKSTLVSHLMQSIDKVRLTAATIVTSQLDALDLVQMAAESFGIDTRGLDKAATLKSIENFLHGVARAGRRCLLVVDEAQNLTVDALEELRMLSNFQLGSTPLLQIFLLGQPEFRNLLQTAPELEQLRQRIIATHHLEAMDADEIQPYVEHRLSRAGWNGRPAITTDAYDALFNETGGVPRKLNALMNRCLLMGAVEQTDIIDGDLVASVIADMSAQPFAYDATMASRAPGADEGVEIGQPTAAAPVVDNAATQALAARIEQLEMRMASQDVTMRRVLAMLIDWMEKENQSLAARMRDFRAA</sequence>
<proteinExistence type="predicted"/>
<dbReference type="SMART" id="SM00382">
    <property type="entry name" value="AAA"/>
    <property type="match status" value="1"/>
</dbReference>